<dbReference type="AlphaFoldDB" id="A0A502G0V3"/>
<evidence type="ECO:0000313" key="1">
    <source>
        <dbReference type="EMBL" id="TPG55478.1"/>
    </source>
</evidence>
<protein>
    <submittedName>
        <fullName evidence="1">Uncharacterized protein</fullName>
    </submittedName>
</protein>
<name>A0A502G0V3_9PROT</name>
<dbReference type="InterPro" id="IPR012337">
    <property type="entry name" value="RNaseH-like_sf"/>
</dbReference>
<keyword evidence="2" id="KW-1185">Reference proteome</keyword>
<comment type="caution">
    <text evidence="1">The sequence shown here is derived from an EMBL/GenBank/DDBJ whole genome shotgun (WGS) entry which is preliminary data.</text>
</comment>
<evidence type="ECO:0000313" key="2">
    <source>
        <dbReference type="Proteomes" id="UP000317078"/>
    </source>
</evidence>
<dbReference type="Proteomes" id="UP000317078">
    <property type="component" value="Unassembled WGS sequence"/>
</dbReference>
<dbReference type="EMBL" id="RCZP01000013">
    <property type="protein sequence ID" value="TPG55478.1"/>
    <property type="molecule type" value="Genomic_DNA"/>
</dbReference>
<dbReference type="SUPFAM" id="SSF53098">
    <property type="entry name" value="Ribonuclease H-like"/>
    <property type="match status" value="1"/>
</dbReference>
<sequence length="120" mass="13430">MDAARVILDLAKGRCLVADQPSWDGPWLDLLLATVGAARYRVSDFDAICWDETARLIVGEPRPTLGMSMQHARLACYCERERAMALYPEVRHRAGPDARRIRAGYEAVCRAVNQRLNATS</sequence>
<organism evidence="1 2">
    <name type="scientific">Muricoccus nepalensis</name>
    <dbReference type="NCBI Taxonomy" id="1854500"/>
    <lineage>
        <taxon>Bacteria</taxon>
        <taxon>Pseudomonadati</taxon>
        <taxon>Pseudomonadota</taxon>
        <taxon>Alphaproteobacteria</taxon>
        <taxon>Acetobacterales</taxon>
        <taxon>Roseomonadaceae</taxon>
        <taxon>Muricoccus</taxon>
    </lineage>
</organism>
<reference evidence="1 2" key="1">
    <citation type="journal article" date="2019" name="Environ. Microbiol.">
        <title>Species interactions and distinct microbial communities in high Arctic permafrost affected cryosols are associated with the CH4 and CO2 gas fluxes.</title>
        <authorList>
            <person name="Altshuler I."/>
            <person name="Hamel J."/>
            <person name="Turney S."/>
            <person name="Magnuson E."/>
            <person name="Levesque R."/>
            <person name="Greer C."/>
            <person name="Whyte L.G."/>
        </authorList>
    </citation>
    <scope>NUCLEOTIDE SEQUENCE [LARGE SCALE GENOMIC DNA]</scope>
    <source>
        <strain evidence="1 2">S9.3B</strain>
    </source>
</reference>
<accession>A0A502G0V3</accession>
<gene>
    <name evidence="1" type="ORF">EAH89_14600</name>
</gene>
<proteinExistence type="predicted"/>